<dbReference type="InterPro" id="IPR036291">
    <property type="entry name" value="NAD(P)-bd_dom_sf"/>
</dbReference>
<dbReference type="Pfam" id="PF13561">
    <property type="entry name" value="adh_short_C2"/>
    <property type="match status" value="1"/>
</dbReference>
<evidence type="ECO:0000256" key="3">
    <source>
        <dbReference type="ARBA" id="ARBA00022516"/>
    </source>
</evidence>
<evidence type="ECO:0000256" key="2">
    <source>
        <dbReference type="ARBA" id="ARBA00005189"/>
    </source>
</evidence>
<evidence type="ECO:0000256" key="11">
    <source>
        <dbReference type="ARBA" id="ARBA00037124"/>
    </source>
</evidence>
<organism evidence="21 22">
    <name type="scientific">Streptomyces cupreus</name>
    <dbReference type="NCBI Taxonomy" id="2759956"/>
    <lineage>
        <taxon>Bacteria</taxon>
        <taxon>Bacillati</taxon>
        <taxon>Actinomycetota</taxon>
        <taxon>Actinomycetes</taxon>
        <taxon>Kitasatosporales</taxon>
        <taxon>Streptomycetaceae</taxon>
        <taxon>Streptomyces</taxon>
    </lineage>
</organism>
<evidence type="ECO:0000256" key="15">
    <source>
        <dbReference type="ARBA" id="ARBA00047570"/>
    </source>
</evidence>
<evidence type="ECO:0000256" key="14">
    <source>
        <dbReference type="ARBA" id="ARBA00041063"/>
    </source>
</evidence>
<keyword evidence="6" id="KW-0521">NADP</keyword>
<sequence length="208" mass="21655">MDADLVTRQARGVRVAVTGTAPGTMAGSSGPRATAEPAVLTVPCGPEDPAEVGQAVDAVIDRFGRLDHVVNLIAARPVPGLLMELDPLPLRAVLHRDLVMPLACVQRAYRRWMATHGGSVVNVVADVVRGGPQDAALAGLTELTEWLAAELAPRVAVHTVMPSPSIGTDAYRTAIADTLCALLSRPADPAHGPVLVLTGELVRPPRAA</sequence>
<evidence type="ECO:0000256" key="17">
    <source>
        <dbReference type="ARBA" id="ARBA00049108"/>
    </source>
</evidence>
<keyword evidence="22" id="KW-1185">Reference proteome</keyword>
<dbReference type="InterPro" id="IPR052388">
    <property type="entry name" value="Peroxisomal_t2-enoyl-CoA_red"/>
</dbReference>
<keyword evidence="10" id="KW-0275">Fatty acid biosynthesis</keyword>
<comment type="pathway">
    <text evidence="2">Lipid metabolism.</text>
</comment>
<comment type="catalytic activity">
    <reaction evidence="16">
        <text>(2E)-tetradecenoyl-CoA + NADPH + H(+) = tetradecanoyl-CoA + NADP(+)</text>
        <dbReference type="Rhea" id="RHEA:44968"/>
        <dbReference type="ChEBI" id="CHEBI:15378"/>
        <dbReference type="ChEBI" id="CHEBI:57385"/>
        <dbReference type="ChEBI" id="CHEBI:57783"/>
        <dbReference type="ChEBI" id="CHEBI:58349"/>
        <dbReference type="ChEBI" id="CHEBI:61405"/>
    </reaction>
    <physiologicalReaction direction="left-to-right" evidence="16">
        <dbReference type="Rhea" id="RHEA:44969"/>
    </physiologicalReaction>
</comment>
<keyword evidence="3" id="KW-0444">Lipid biosynthesis</keyword>
<dbReference type="GO" id="GO:0019166">
    <property type="term" value="F:trans-2-enoyl-CoA reductase (NADPH) activity"/>
    <property type="evidence" value="ECO:0007669"/>
    <property type="project" value="UniProtKB-EC"/>
</dbReference>
<evidence type="ECO:0000256" key="9">
    <source>
        <dbReference type="ARBA" id="ARBA00023140"/>
    </source>
</evidence>
<name>A0A7X1JC62_9ACTN</name>
<dbReference type="InterPro" id="IPR002347">
    <property type="entry name" value="SDR_fam"/>
</dbReference>
<dbReference type="RefSeq" id="WP_186287015.1">
    <property type="nucleotide sequence ID" value="NZ_JACMSF010000065.1"/>
</dbReference>
<dbReference type="PANTHER" id="PTHR24317:SF7">
    <property type="entry name" value="PEROXISOMAL TRANS-2-ENOYL-COA REDUCTASE"/>
    <property type="match status" value="1"/>
</dbReference>
<evidence type="ECO:0000256" key="18">
    <source>
        <dbReference type="ARBA" id="ARBA00049251"/>
    </source>
</evidence>
<evidence type="ECO:0000256" key="16">
    <source>
        <dbReference type="ARBA" id="ARBA00048686"/>
    </source>
</evidence>
<dbReference type="EC" id="1.3.1.38" evidence="13"/>
<keyword evidence="7" id="KW-0560">Oxidoreductase</keyword>
<comment type="subunit">
    <text evidence="12">Interacts with PEX5, probably required to target it into peroxisomes.</text>
</comment>
<evidence type="ECO:0000256" key="4">
    <source>
        <dbReference type="ARBA" id="ARBA00022553"/>
    </source>
</evidence>
<evidence type="ECO:0000256" key="1">
    <source>
        <dbReference type="ARBA" id="ARBA00004275"/>
    </source>
</evidence>
<dbReference type="EMBL" id="JACMSF010000065">
    <property type="protein sequence ID" value="MBC2907052.1"/>
    <property type="molecule type" value="Genomic_DNA"/>
</dbReference>
<evidence type="ECO:0000256" key="20">
    <source>
        <dbReference type="ARBA" id="ARBA00049559"/>
    </source>
</evidence>
<protein>
    <recommendedName>
        <fullName evidence="14">Peroxisomal trans-2-enoyl-CoA reductase</fullName>
        <ecNumber evidence="13">1.3.1.38</ecNumber>
    </recommendedName>
</protein>
<gene>
    <name evidence="21" type="ORF">H4N64_37195</name>
</gene>
<dbReference type="SUPFAM" id="SSF51735">
    <property type="entry name" value="NAD(P)-binding Rossmann-fold domains"/>
    <property type="match status" value="1"/>
</dbReference>
<keyword evidence="9" id="KW-0576">Peroxisome</keyword>
<evidence type="ECO:0000256" key="10">
    <source>
        <dbReference type="ARBA" id="ARBA00023160"/>
    </source>
</evidence>
<dbReference type="AlphaFoldDB" id="A0A7X1JC62"/>
<comment type="catalytic activity">
    <reaction evidence="19">
        <text>(2E)-decenoyl-CoA + NADPH + H(+) = decanoyl-CoA + NADP(+)</text>
        <dbReference type="Rhea" id="RHEA:44960"/>
        <dbReference type="ChEBI" id="CHEBI:15378"/>
        <dbReference type="ChEBI" id="CHEBI:57783"/>
        <dbReference type="ChEBI" id="CHEBI:58349"/>
        <dbReference type="ChEBI" id="CHEBI:61406"/>
        <dbReference type="ChEBI" id="CHEBI:61430"/>
    </reaction>
    <physiologicalReaction direction="left-to-right" evidence="19">
        <dbReference type="Rhea" id="RHEA:44961"/>
    </physiologicalReaction>
</comment>
<proteinExistence type="predicted"/>
<evidence type="ECO:0000256" key="12">
    <source>
        <dbReference type="ARBA" id="ARBA00038622"/>
    </source>
</evidence>
<comment type="catalytic activity">
    <reaction evidence="17">
        <text>(2E)-hexenoyl-CoA + NADPH + H(+) = hexanoyl-CoA + NADP(+)</text>
        <dbReference type="Rhea" id="RHEA:44956"/>
        <dbReference type="ChEBI" id="CHEBI:15378"/>
        <dbReference type="ChEBI" id="CHEBI:57783"/>
        <dbReference type="ChEBI" id="CHEBI:58349"/>
        <dbReference type="ChEBI" id="CHEBI:62077"/>
        <dbReference type="ChEBI" id="CHEBI:62620"/>
    </reaction>
    <physiologicalReaction direction="left-to-right" evidence="17">
        <dbReference type="Rhea" id="RHEA:44957"/>
    </physiologicalReaction>
</comment>
<keyword evidence="8" id="KW-0443">Lipid metabolism</keyword>
<evidence type="ECO:0000256" key="8">
    <source>
        <dbReference type="ARBA" id="ARBA00023098"/>
    </source>
</evidence>
<comment type="catalytic activity">
    <reaction evidence="20">
        <text>(2E)-octenoyl-CoA + NADPH + H(+) = octanoyl-CoA + NADP(+)</text>
        <dbReference type="Rhea" id="RHEA:44952"/>
        <dbReference type="ChEBI" id="CHEBI:15378"/>
        <dbReference type="ChEBI" id="CHEBI:57386"/>
        <dbReference type="ChEBI" id="CHEBI:57783"/>
        <dbReference type="ChEBI" id="CHEBI:58349"/>
        <dbReference type="ChEBI" id="CHEBI:62242"/>
    </reaction>
    <physiologicalReaction direction="left-to-right" evidence="20">
        <dbReference type="Rhea" id="RHEA:44953"/>
    </physiologicalReaction>
</comment>
<comment type="caution">
    <text evidence="21">The sequence shown here is derived from an EMBL/GenBank/DDBJ whole genome shotgun (WGS) entry which is preliminary data.</text>
</comment>
<dbReference type="PANTHER" id="PTHR24317">
    <property type="entry name" value="PEROXISOMAL TRANS-2-ENOYL-COA REDUCTASE"/>
    <property type="match status" value="1"/>
</dbReference>
<evidence type="ECO:0000256" key="6">
    <source>
        <dbReference type="ARBA" id="ARBA00022857"/>
    </source>
</evidence>
<reference evidence="21 22" key="1">
    <citation type="submission" date="2020-08" db="EMBL/GenBank/DDBJ databases">
        <title>Streptomyces sp. PSKA01 genome sequencing and assembly.</title>
        <authorList>
            <person name="Mandal S."/>
            <person name="Maiti P.K."/>
            <person name="Das P."/>
        </authorList>
    </citation>
    <scope>NUCLEOTIDE SEQUENCE [LARGE SCALE GENOMIC DNA]</scope>
    <source>
        <strain evidence="21 22">PSKA01</strain>
    </source>
</reference>
<evidence type="ECO:0000313" key="22">
    <source>
        <dbReference type="Proteomes" id="UP000584670"/>
    </source>
</evidence>
<comment type="catalytic activity">
    <reaction evidence="15">
        <text>(2E)-dodecenoyl-CoA + NADPH + H(+) = dodecanoyl-CoA + NADP(+)</text>
        <dbReference type="Rhea" id="RHEA:44964"/>
        <dbReference type="ChEBI" id="CHEBI:15378"/>
        <dbReference type="ChEBI" id="CHEBI:57330"/>
        <dbReference type="ChEBI" id="CHEBI:57375"/>
        <dbReference type="ChEBI" id="CHEBI:57783"/>
        <dbReference type="ChEBI" id="CHEBI:58349"/>
    </reaction>
    <physiologicalReaction direction="left-to-right" evidence="15">
        <dbReference type="Rhea" id="RHEA:44965"/>
    </physiologicalReaction>
</comment>
<dbReference type="GO" id="GO:0006633">
    <property type="term" value="P:fatty acid biosynthetic process"/>
    <property type="evidence" value="ECO:0007669"/>
    <property type="project" value="UniProtKB-KW"/>
</dbReference>
<keyword evidence="5" id="KW-0276">Fatty acid metabolism</keyword>
<evidence type="ECO:0000256" key="7">
    <source>
        <dbReference type="ARBA" id="ARBA00023002"/>
    </source>
</evidence>
<comment type="function">
    <text evidence="11">Participates in chain elongation of fatty acids. Catalyzes the reduction of trans-2-enoyl-CoAs of varying chain lengths from 6:1 to 16:1, having maximum activity with 10:1 CoA. Has no 2,4-dienoyl-CoA reductase activity.</text>
</comment>
<dbReference type="Gene3D" id="3.40.50.720">
    <property type="entry name" value="NAD(P)-binding Rossmann-like Domain"/>
    <property type="match status" value="1"/>
</dbReference>
<evidence type="ECO:0000313" key="21">
    <source>
        <dbReference type="EMBL" id="MBC2907052.1"/>
    </source>
</evidence>
<comment type="subcellular location">
    <subcellularLocation>
        <location evidence="1">Peroxisome</location>
    </subcellularLocation>
</comment>
<keyword evidence="4" id="KW-0597">Phosphoprotein</keyword>
<comment type="catalytic activity">
    <reaction evidence="18">
        <text>a (2E)-enoyl-CoA + NADPH + H(+) = a 2,3-saturated acyl-CoA + NADP(+)</text>
        <dbReference type="Rhea" id="RHEA:33763"/>
        <dbReference type="ChEBI" id="CHEBI:15378"/>
        <dbReference type="ChEBI" id="CHEBI:57783"/>
        <dbReference type="ChEBI" id="CHEBI:58349"/>
        <dbReference type="ChEBI" id="CHEBI:58856"/>
        <dbReference type="ChEBI" id="CHEBI:65111"/>
        <dbReference type="EC" id="1.3.1.38"/>
    </reaction>
    <physiologicalReaction direction="left-to-right" evidence="18">
        <dbReference type="Rhea" id="RHEA:33764"/>
    </physiologicalReaction>
</comment>
<evidence type="ECO:0000256" key="19">
    <source>
        <dbReference type="ARBA" id="ARBA00049386"/>
    </source>
</evidence>
<evidence type="ECO:0000256" key="13">
    <source>
        <dbReference type="ARBA" id="ARBA00038849"/>
    </source>
</evidence>
<dbReference type="Proteomes" id="UP000584670">
    <property type="component" value="Unassembled WGS sequence"/>
</dbReference>
<evidence type="ECO:0000256" key="5">
    <source>
        <dbReference type="ARBA" id="ARBA00022832"/>
    </source>
</evidence>
<accession>A0A7X1JC62</accession>